<organism evidence="12 13">
    <name type="scientific">Austropuccinia psidii MF-1</name>
    <dbReference type="NCBI Taxonomy" id="1389203"/>
    <lineage>
        <taxon>Eukaryota</taxon>
        <taxon>Fungi</taxon>
        <taxon>Dikarya</taxon>
        <taxon>Basidiomycota</taxon>
        <taxon>Pucciniomycotina</taxon>
        <taxon>Pucciniomycetes</taxon>
        <taxon>Pucciniales</taxon>
        <taxon>Sphaerophragmiaceae</taxon>
        <taxon>Austropuccinia</taxon>
    </lineage>
</organism>
<evidence type="ECO:0000256" key="7">
    <source>
        <dbReference type="ARBA" id="ARBA00023132"/>
    </source>
</evidence>
<feature type="region of interest" description="Disordered" evidence="10">
    <location>
        <begin position="1"/>
        <end position="116"/>
    </location>
</feature>
<dbReference type="GO" id="GO:0044613">
    <property type="term" value="C:nuclear pore central transport channel"/>
    <property type="evidence" value="ECO:0007669"/>
    <property type="project" value="TreeGrafter"/>
</dbReference>
<dbReference type="InterPro" id="IPR012677">
    <property type="entry name" value="Nucleotide-bd_a/b_plait_sf"/>
</dbReference>
<reference evidence="12" key="1">
    <citation type="submission" date="2021-03" db="EMBL/GenBank/DDBJ databases">
        <title>Draft genome sequence of rust myrtle Austropuccinia psidii MF-1, a brazilian biotype.</title>
        <authorList>
            <person name="Quecine M.C."/>
            <person name="Pachon D.M.R."/>
            <person name="Bonatelli M.L."/>
            <person name="Correr F.H."/>
            <person name="Franceschini L.M."/>
            <person name="Leite T.F."/>
            <person name="Margarido G.R.A."/>
            <person name="Almeida C.A."/>
            <person name="Ferrarezi J.A."/>
            <person name="Labate C.A."/>
        </authorList>
    </citation>
    <scope>NUCLEOTIDE SEQUENCE</scope>
    <source>
        <strain evidence="12">MF-1</strain>
    </source>
</reference>
<dbReference type="EMBL" id="AVOT02027975">
    <property type="protein sequence ID" value="MBW0520292.1"/>
    <property type="molecule type" value="Genomic_DNA"/>
</dbReference>
<accession>A0A9Q3EMR0</accession>
<sequence length="368" mass="39229">MPFPQSPSFGPSGSGTALSLSPSVGADGPRQYSAGYISTAGAAPHHLDQSQQAGAADQDDWIQTPLHPNRIRSGAGGSASRSPYRASGSYSGLFAPKDVAPSKPSRNSGLFGTTPKMAHSVKSKLINDAMEDDAPPKASLLDDDGTHSKPSRNDLSSHRSLASSLATKQPDRLFDQAAHTEPVVLAPSSVGYKVHVFGFTSPQQSFVMNHFTSIGELVCPYELSPEGGNWATITYKHSTAAQRAVRKNGEILGGIIMIGCKWADSSGVPANECVDLNFRPMCDQNKFATSRGGMSRTNSMIVSRQLKTYDSTEAFAAPTQNTEKGFMGRIGNAGKPNPAIFKEHTHDSDKAMPKNSLVNRAMDLVFGW</sequence>
<dbReference type="GO" id="GO:0031965">
    <property type="term" value="C:nuclear membrane"/>
    <property type="evidence" value="ECO:0007669"/>
    <property type="project" value="InterPro"/>
</dbReference>
<feature type="compositionally biased region" description="Low complexity" evidence="10">
    <location>
        <begin position="1"/>
        <end position="15"/>
    </location>
</feature>
<dbReference type="GO" id="GO:0044615">
    <property type="term" value="C:nuclear pore nuclear basket"/>
    <property type="evidence" value="ECO:0007669"/>
    <property type="project" value="TreeGrafter"/>
</dbReference>
<evidence type="ECO:0000256" key="4">
    <source>
        <dbReference type="ARBA" id="ARBA00022816"/>
    </source>
</evidence>
<dbReference type="PANTHER" id="PTHR21527">
    <property type="entry name" value="NUCLEOPORIN NUP35"/>
    <property type="match status" value="1"/>
</dbReference>
<feature type="compositionally biased region" description="Low complexity" evidence="10">
    <location>
        <begin position="78"/>
        <end position="92"/>
    </location>
</feature>
<dbReference type="GO" id="GO:0005543">
    <property type="term" value="F:phospholipid binding"/>
    <property type="evidence" value="ECO:0007669"/>
    <property type="project" value="TreeGrafter"/>
</dbReference>
<dbReference type="SUPFAM" id="SSF54928">
    <property type="entry name" value="RNA-binding domain, RBD"/>
    <property type="match status" value="1"/>
</dbReference>
<name>A0A9Q3EMR0_9BASI</name>
<dbReference type="InterPro" id="IPR017389">
    <property type="entry name" value="Nucleoporin_NUP53"/>
</dbReference>
<dbReference type="GO" id="GO:0006999">
    <property type="term" value="P:nuclear pore organization"/>
    <property type="evidence" value="ECO:0007669"/>
    <property type="project" value="TreeGrafter"/>
</dbReference>
<evidence type="ECO:0000256" key="2">
    <source>
        <dbReference type="ARBA" id="ARBA00009454"/>
    </source>
</evidence>
<dbReference type="InterPro" id="IPR007846">
    <property type="entry name" value="RRM_NUP35_dom"/>
</dbReference>
<dbReference type="OrthoDB" id="3365060at2759"/>
<evidence type="ECO:0000256" key="3">
    <source>
        <dbReference type="ARBA" id="ARBA00022448"/>
    </source>
</evidence>
<keyword evidence="4 9" id="KW-0509">mRNA transport</keyword>
<proteinExistence type="inferred from homology"/>
<evidence type="ECO:0000256" key="9">
    <source>
        <dbReference type="PROSITE-ProRule" id="PRU00804"/>
    </source>
</evidence>
<dbReference type="PIRSF" id="PIRSF038119">
    <property type="entry name" value="Nucleoporin_NUP53"/>
    <property type="match status" value="1"/>
</dbReference>
<dbReference type="Pfam" id="PF05172">
    <property type="entry name" value="RRM_Nup35"/>
    <property type="match status" value="1"/>
</dbReference>
<evidence type="ECO:0000256" key="8">
    <source>
        <dbReference type="ARBA" id="ARBA00023242"/>
    </source>
</evidence>
<dbReference type="Gene3D" id="3.30.70.330">
    <property type="match status" value="1"/>
</dbReference>
<evidence type="ECO:0000256" key="10">
    <source>
        <dbReference type="SAM" id="MobiDB-lite"/>
    </source>
</evidence>
<feature type="region of interest" description="Disordered" evidence="10">
    <location>
        <begin position="132"/>
        <end position="162"/>
    </location>
</feature>
<comment type="similarity">
    <text evidence="2">Belongs to the Nup35 family.</text>
</comment>
<evidence type="ECO:0000256" key="5">
    <source>
        <dbReference type="ARBA" id="ARBA00022927"/>
    </source>
</evidence>
<evidence type="ECO:0000313" key="13">
    <source>
        <dbReference type="Proteomes" id="UP000765509"/>
    </source>
</evidence>
<keyword evidence="7 9" id="KW-0906">Nuclear pore complex</keyword>
<comment type="caution">
    <text evidence="12">The sequence shown here is derived from an EMBL/GenBank/DDBJ whole genome shotgun (WGS) entry which is preliminary data.</text>
</comment>
<keyword evidence="3 9" id="KW-0813">Transport</keyword>
<dbReference type="AlphaFoldDB" id="A0A9Q3EMR0"/>
<keyword evidence="5" id="KW-0653">Protein transport</keyword>
<comment type="subcellular location">
    <subcellularLocation>
        <location evidence="1">Nucleus</location>
        <location evidence="1">Nuclear pore complex</location>
    </subcellularLocation>
</comment>
<protein>
    <recommendedName>
        <fullName evidence="11">RRM Nup35-type domain-containing protein</fullName>
    </recommendedName>
</protein>
<dbReference type="PROSITE" id="PS51472">
    <property type="entry name" value="RRM_NUP35"/>
    <property type="match status" value="1"/>
</dbReference>
<feature type="compositionally biased region" description="Basic and acidic residues" evidence="10">
    <location>
        <begin position="144"/>
        <end position="157"/>
    </location>
</feature>
<dbReference type="GO" id="GO:0006607">
    <property type="term" value="P:NLS-bearing protein import into nucleus"/>
    <property type="evidence" value="ECO:0007669"/>
    <property type="project" value="TreeGrafter"/>
</dbReference>
<evidence type="ECO:0000256" key="1">
    <source>
        <dbReference type="ARBA" id="ARBA00004567"/>
    </source>
</evidence>
<gene>
    <name evidence="12" type="ORF">O181_060007</name>
</gene>
<dbReference type="GO" id="GO:0017056">
    <property type="term" value="F:structural constituent of nuclear pore"/>
    <property type="evidence" value="ECO:0007669"/>
    <property type="project" value="InterPro"/>
</dbReference>
<dbReference type="PANTHER" id="PTHR21527:SF6">
    <property type="entry name" value="NUCLEOPORIN NUP35"/>
    <property type="match status" value="1"/>
</dbReference>
<keyword evidence="13" id="KW-1185">Reference proteome</keyword>
<dbReference type="Proteomes" id="UP000765509">
    <property type="component" value="Unassembled WGS sequence"/>
</dbReference>
<dbReference type="GO" id="GO:0003676">
    <property type="term" value="F:nucleic acid binding"/>
    <property type="evidence" value="ECO:0007669"/>
    <property type="project" value="InterPro"/>
</dbReference>
<dbReference type="InterPro" id="IPR035979">
    <property type="entry name" value="RBD_domain_sf"/>
</dbReference>
<evidence type="ECO:0000259" key="11">
    <source>
        <dbReference type="PROSITE" id="PS51472"/>
    </source>
</evidence>
<keyword evidence="8 9" id="KW-0539">Nucleus</keyword>
<dbReference type="GO" id="GO:0051028">
    <property type="term" value="P:mRNA transport"/>
    <property type="evidence" value="ECO:0007669"/>
    <property type="project" value="UniProtKB-UniRule"/>
</dbReference>
<keyword evidence="6" id="KW-0811">Translocation</keyword>
<feature type="domain" description="RRM Nup35-type" evidence="11">
    <location>
        <begin position="188"/>
        <end position="270"/>
    </location>
</feature>
<evidence type="ECO:0000256" key="6">
    <source>
        <dbReference type="ARBA" id="ARBA00023010"/>
    </source>
</evidence>
<evidence type="ECO:0000313" key="12">
    <source>
        <dbReference type="EMBL" id="MBW0520292.1"/>
    </source>
</evidence>